<dbReference type="EMBL" id="JBHLZU010000019">
    <property type="protein sequence ID" value="MFB9906906.1"/>
    <property type="molecule type" value="Genomic_DNA"/>
</dbReference>
<dbReference type="SUPFAM" id="SSF52009">
    <property type="entry name" value="Phosphohistidine domain"/>
    <property type="match status" value="1"/>
</dbReference>
<evidence type="ECO:0000259" key="1">
    <source>
        <dbReference type="Pfam" id="PF00391"/>
    </source>
</evidence>
<dbReference type="RefSeq" id="WP_377856088.1">
    <property type="nucleotide sequence ID" value="NZ_JBHLZU010000019.1"/>
</dbReference>
<dbReference type="InterPro" id="IPR002192">
    <property type="entry name" value="PPDK_AMP/ATP-bd"/>
</dbReference>
<name>A0ABV6A189_9PSEU</name>
<feature type="domain" description="Pyruvate phosphate dikinase AMP/ATP-binding" evidence="2">
    <location>
        <begin position="74"/>
        <end position="207"/>
    </location>
</feature>
<evidence type="ECO:0000313" key="4">
    <source>
        <dbReference type="Proteomes" id="UP001589693"/>
    </source>
</evidence>
<feature type="domain" description="PEP-utilising enzyme mobile" evidence="1">
    <location>
        <begin position="759"/>
        <end position="830"/>
    </location>
</feature>
<accession>A0ABV6A189</accession>
<dbReference type="Gene3D" id="3.30.470.20">
    <property type="entry name" value="ATP-grasp fold, B domain"/>
    <property type="match status" value="2"/>
</dbReference>
<keyword evidence="4" id="KW-1185">Reference proteome</keyword>
<gene>
    <name evidence="3" type="ORF">ACFFQA_23470</name>
</gene>
<dbReference type="InterPro" id="IPR036637">
    <property type="entry name" value="Phosphohistidine_dom_sf"/>
</dbReference>
<dbReference type="SUPFAM" id="SSF56059">
    <property type="entry name" value="Glutathione synthetase ATP-binding domain-like"/>
    <property type="match status" value="1"/>
</dbReference>
<dbReference type="Proteomes" id="UP001589693">
    <property type="component" value="Unassembled WGS sequence"/>
</dbReference>
<dbReference type="Gene3D" id="3.30.1490.20">
    <property type="entry name" value="ATP-grasp fold, A domain"/>
    <property type="match status" value="1"/>
</dbReference>
<evidence type="ECO:0000259" key="2">
    <source>
        <dbReference type="Pfam" id="PF01326"/>
    </source>
</evidence>
<dbReference type="InterPro" id="IPR008279">
    <property type="entry name" value="PEP-util_enz_mobile_dom"/>
</dbReference>
<comment type="caution">
    <text evidence="3">The sequence shown here is derived from an EMBL/GenBank/DDBJ whole genome shotgun (WGS) entry which is preliminary data.</text>
</comment>
<dbReference type="InterPro" id="IPR013815">
    <property type="entry name" value="ATP_grasp_subdomain_1"/>
</dbReference>
<reference evidence="3 4" key="1">
    <citation type="submission" date="2024-09" db="EMBL/GenBank/DDBJ databases">
        <authorList>
            <person name="Sun Q."/>
            <person name="Mori K."/>
        </authorList>
    </citation>
    <scope>NUCLEOTIDE SEQUENCE [LARGE SCALE GENOMIC DNA]</scope>
    <source>
        <strain evidence="3 4">TBRC 7907</strain>
    </source>
</reference>
<dbReference type="InterPro" id="IPR051549">
    <property type="entry name" value="PEP_Utilizing_Enz"/>
</dbReference>
<dbReference type="PANTHER" id="PTHR43615">
    <property type="entry name" value="PHOSPHOENOLPYRUVATE SYNTHASE-RELATED"/>
    <property type="match status" value="1"/>
</dbReference>
<dbReference type="Pfam" id="PF01326">
    <property type="entry name" value="PPDK_N"/>
    <property type="match status" value="1"/>
</dbReference>
<dbReference type="PANTHER" id="PTHR43615:SF1">
    <property type="entry name" value="PPDK_N DOMAIN-CONTAINING PROTEIN"/>
    <property type="match status" value="1"/>
</dbReference>
<dbReference type="Gene3D" id="3.50.30.10">
    <property type="entry name" value="Phosphohistidine domain"/>
    <property type="match status" value="1"/>
</dbReference>
<proteinExistence type="predicted"/>
<dbReference type="Pfam" id="PF00391">
    <property type="entry name" value="PEP-utilizers"/>
    <property type="match status" value="1"/>
</dbReference>
<sequence length="836" mass="89381">MVIEGLTSLDDGAELSRERVGGKAGTLAVLSAAGLPVPSGVVLPAELAVRAGVHAGSAADDVMALDLPRELAEKIIAVVGDGPLAVRSSGVDEDGAESSHAGQYRTVLGVSGREELLAAIKECWASALSERVRRYRAERGLPEFAPIAVLVQRQVAAAAAGVAFTANPVTGDRDEIVVNAVRGLGDRLVDGVEQPEQWVVRGERGSVTGEERGVLSPQRVRLVADLARRVAAELGGPQDLEWAISVEAPACDAVTARTGGPGAGGPQDAVETAWLLQVRPITTLAEPGPPPVPVPVEVPPGFWTRASVHVPLPATPLNRTVADARNAAFERLVGELGLLLDFTFADIGGWSYMSISPAGGRQGTPPPPWLMWLLVRVVPAARRRTKAAEQVLREDLPGTLVTRWREEWLPEFTARCGTLLDTDLAELSDVDLIGHMDRADRLMHDSSYAHFVLHGAVGMALFELVRFCERELDWPESRVYDLLGGLSERSTEPARELAAIADLVRGRREPLRSLAAEDPVISARVADYRHRFGRRALRYEIAETTLAEEPELVLRLLADQVASRFDPAVLSEVDNQRAEAEKAALAALPSAARTEFHRLLERARAAYPVREDNEFWTVSCPIAVLRYAALEAGRRLAGRGQIAARDDVFHLYPEEVGDALRDGADRGGLVRRRQGERAWMLANPGPDTYGEDPGPPPSMDVLPPAARHVNEMLMWLSDRAAQGSPGQGGELPLSGVAGSPGRYTGPVRIVRDESELGRIQPGDVLVCPVTAPVWSVVFPNIGALVTDVGGMLAHGAIIAREYRIPAVLGTGGGTSALRDGQLVTVDGTTGVVTAAQ</sequence>
<organism evidence="3 4">
    <name type="scientific">Allokutzneria oryzae</name>
    <dbReference type="NCBI Taxonomy" id="1378989"/>
    <lineage>
        <taxon>Bacteria</taxon>
        <taxon>Bacillati</taxon>
        <taxon>Actinomycetota</taxon>
        <taxon>Actinomycetes</taxon>
        <taxon>Pseudonocardiales</taxon>
        <taxon>Pseudonocardiaceae</taxon>
        <taxon>Allokutzneria</taxon>
    </lineage>
</organism>
<evidence type="ECO:0000313" key="3">
    <source>
        <dbReference type="EMBL" id="MFB9906906.1"/>
    </source>
</evidence>
<protein>
    <submittedName>
        <fullName evidence="3">PEP/pyruvate-binding domain-containing protein</fullName>
    </submittedName>
</protein>